<dbReference type="PANTHER" id="PTHR43434">
    <property type="entry name" value="PHOSPHOGLYCOLATE PHOSPHATASE"/>
    <property type="match status" value="1"/>
</dbReference>
<accession>A0A348G3A2</accession>
<dbReference type="InterPro" id="IPR006439">
    <property type="entry name" value="HAD-SF_hydro_IA"/>
</dbReference>
<dbReference type="InterPro" id="IPR050155">
    <property type="entry name" value="HAD-like_hydrolase_sf"/>
</dbReference>
<dbReference type="InterPro" id="IPR023214">
    <property type="entry name" value="HAD_sf"/>
</dbReference>
<dbReference type="KEGG" id="blag:BLTE_27200"/>
<dbReference type="PANTHER" id="PTHR43434:SF1">
    <property type="entry name" value="PHOSPHOGLYCOLATE PHOSPHATASE"/>
    <property type="match status" value="1"/>
</dbReference>
<dbReference type="RefSeq" id="WP_126401187.1">
    <property type="nucleotide sequence ID" value="NZ_AP018907.1"/>
</dbReference>
<organism evidence="5 6">
    <name type="scientific">Blastochloris tepida</name>
    <dbReference type="NCBI Taxonomy" id="2233851"/>
    <lineage>
        <taxon>Bacteria</taxon>
        <taxon>Pseudomonadati</taxon>
        <taxon>Pseudomonadota</taxon>
        <taxon>Alphaproteobacteria</taxon>
        <taxon>Hyphomicrobiales</taxon>
        <taxon>Blastochloridaceae</taxon>
        <taxon>Blastochloris</taxon>
    </lineage>
</organism>
<dbReference type="SFLD" id="SFLDS00003">
    <property type="entry name" value="Haloacid_Dehalogenase"/>
    <property type="match status" value="1"/>
</dbReference>
<dbReference type="InterPro" id="IPR036412">
    <property type="entry name" value="HAD-like_sf"/>
</dbReference>
<dbReference type="AlphaFoldDB" id="A0A348G3A2"/>
<dbReference type="SFLD" id="SFLDG01129">
    <property type="entry name" value="C1.5:_HAD__Beta-PGM__Phosphata"/>
    <property type="match status" value="1"/>
</dbReference>
<dbReference type="GO" id="GO:0006281">
    <property type="term" value="P:DNA repair"/>
    <property type="evidence" value="ECO:0007669"/>
    <property type="project" value="TreeGrafter"/>
</dbReference>
<dbReference type="Pfam" id="PF00702">
    <property type="entry name" value="Hydrolase"/>
    <property type="match status" value="1"/>
</dbReference>
<dbReference type="Gene3D" id="3.40.50.1000">
    <property type="entry name" value="HAD superfamily/HAD-like"/>
    <property type="match status" value="1"/>
</dbReference>
<keyword evidence="6" id="KW-1185">Reference proteome</keyword>
<evidence type="ECO:0000256" key="3">
    <source>
        <dbReference type="ARBA" id="ARBA00006171"/>
    </source>
</evidence>
<comment type="similarity">
    <text evidence="3">Belongs to the HAD-like hydrolase superfamily. CbbY/CbbZ/Gph/YieH family.</text>
</comment>
<reference evidence="5 6" key="1">
    <citation type="submission" date="2018-08" db="EMBL/GenBank/DDBJ databases">
        <title>Complete genome sequencing of Blastochloris tepida GI.</title>
        <authorList>
            <person name="Tsukatani Y."/>
            <person name="Mori H."/>
        </authorList>
    </citation>
    <scope>NUCLEOTIDE SEQUENCE [LARGE SCALE GENOMIC DNA]</scope>
    <source>
        <strain evidence="5 6">GI</strain>
    </source>
</reference>
<protein>
    <recommendedName>
        <fullName evidence="4">phosphoglycolate phosphatase</fullName>
        <ecNumber evidence="4">3.1.3.18</ecNumber>
    </recommendedName>
</protein>
<proteinExistence type="inferred from homology"/>
<dbReference type="Gene3D" id="1.20.120.1600">
    <property type="match status" value="1"/>
</dbReference>
<dbReference type="Proteomes" id="UP000266934">
    <property type="component" value="Chromosome"/>
</dbReference>
<dbReference type="GO" id="GO:0005829">
    <property type="term" value="C:cytosol"/>
    <property type="evidence" value="ECO:0007669"/>
    <property type="project" value="TreeGrafter"/>
</dbReference>
<dbReference type="OrthoDB" id="9807630at2"/>
<evidence type="ECO:0000313" key="6">
    <source>
        <dbReference type="Proteomes" id="UP000266934"/>
    </source>
</evidence>
<comment type="pathway">
    <text evidence="2">Organic acid metabolism; glycolate biosynthesis; glycolate from 2-phosphoglycolate: step 1/1.</text>
</comment>
<dbReference type="NCBIfam" id="TIGR01549">
    <property type="entry name" value="HAD-SF-IA-v1"/>
    <property type="match status" value="1"/>
</dbReference>
<evidence type="ECO:0000256" key="1">
    <source>
        <dbReference type="ARBA" id="ARBA00000830"/>
    </source>
</evidence>
<dbReference type="EC" id="3.1.3.18" evidence="4"/>
<dbReference type="EMBL" id="AP018907">
    <property type="protein sequence ID" value="BBF94035.1"/>
    <property type="molecule type" value="Genomic_DNA"/>
</dbReference>
<dbReference type="GO" id="GO:0008967">
    <property type="term" value="F:phosphoglycolate phosphatase activity"/>
    <property type="evidence" value="ECO:0007669"/>
    <property type="project" value="UniProtKB-EC"/>
</dbReference>
<comment type="catalytic activity">
    <reaction evidence="1">
        <text>2-phosphoglycolate + H2O = glycolate + phosphate</text>
        <dbReference type="Rhea" id="RHEA:14369"/>
        <dbReference type="ChEBI" id="CHEBI:15377"/>
        <dbReference type="ChEBI" id="CHEBI:29805"/>
        <dbReference type="ChEBI" id="CHEBI:43474"/>
        <dbReference type="ChEBI" id="CHEBI:58033"/>
        <dbReference type="EC" id="3.1.3.18"/>
    </reaction>
</comment>
<gene>
    <name evidence="5" type="ORF">BLTE_27200</name>
</gene>
<evidence type="ECO:0000256" key="4">
    <source>
        <dbReference type="ARBA" id="ARBA00013078"/>
    </source>
</evidence>
<sequence>MNKYAIDWGEIQLVVFDVDGTLYDQGRLRRRMLLELIGHALATRSLTTVRTVRLYRRLREAFSEDGVEQFEDRLVAQTARDLGRDPTAVRDLVGEWMERRPLAHLGACRAPMVGELFDALRRHGKRLGILSDYPAHDKLRVLNLAAEFVVSATDEQVGVLKPSPRGLQVVMAAAGVSPAATLLIGDRDDRDGEAARRAGARALIRSASPVAGRACFATFADDVFRAVYES</sequence>
<name>A0A348G3A2_9HYPH</name>
<evidence type="ECO:0000313" key="5">
    <source>
        <dbReference type="EMBL" id="BBF94035.1"/>
    </source>
</evidence>
<dbReference type="SUPFAM" id="SSF56784">
    <property type="entry name" value="HAD-like"/>
    <property type="match status" value="1"/>
</dbReference>
<evidence type="ECO:0000256" key="2">
    <source>
        <dbReference type="ARBA" id="ARBA00004818"/>
    </source>
</evidence>